<dbReference type="SUPFAM" id="SSF54001">
    <property type="entry name" value="Cysteine proteinases"/>
    <property type="match status" value="1"/>
</dbReference>
<evidence type="ECO:0000313" key="12">
    <source>
        <dbReference type="EMBL" id="CAY70652.1"/>
    </source>
</evidence>
<sequence length="1146" mass="131823">MSTGVSQERNIDETDSDLNSGAQKSQYESIILQRQVVQKMLDTYTMKEGDVFCLVPKDWYQRFFTFTYDPTDNEIFLKIGIINIAELLDANGLVKKPDGEDFVEYEILPYTVFQQLVSWYGLFSGLQPIQRIVIARKDGELELEVYPCYFRLHLMDNERNSLDINNFILSRYSTIRDLKYHATERFNTEFYHSRLWLVDDPNISNLPLTITVSSFEKIKFKKLLVEKIEDFDKTLEEAGLNSCHLVVEYKLKKDSEWPSDITCKPAKLSTGLVGLTNLGNTCYMNSALQCLMHIPELSNYFLYDFYKEEINVDNPLGNGGRLAIAFGSLIHTTLGPKKQIVTYATPKDFKLTLGRFNSMFLGYHQQDSQELLAFLLDGLHEDLNRILKKPYLDKPELKDHLVQDKEAVRQLAEDCWSQHKMRNDSIITDLFVGLYKSTLVCPVCQKISITFDPFNDLTLPLPVDKKWYHQIIFFPETGYPKALDVELDKSSTFDHLKNYVSSKLQVPINDLIGADIFNSQFYKNFEANDPDLNYLPISDLISSGDKTVFYQVKHKPGDLVVPVFNTLSDDGGRYAKPFGLPFLITISEDESFSFGSIRDKLERKYDQLSTLNYFDQIKQESKEIHKLADFPTLNKKYQNDSPNEDNSLSDVDCTSDISFANPKISGDFAFNIKLFDSSREFKPRYNLGARHIDIDENEDDSLWLPQTNNSFGNLPILLDKLCEKKRAFYTYKKFEAEEELADEDDSESVNVNVEEVDENDNNLDTQQDESNDESMMGGMFEESKNSAPVSPPCSEVATNTESNAFEPLIKTRQALVCEWEQDSFGKFFVGLGDDDDKSGTQTWETPEVIPNEELIQNKKLIEEKLNKNIALQECLDIFSKPELLGENDLWYCPNCKDHRQATKTIEIWKTPDILTIHLKRFENQRSFSDKIDAVVDFPIEALDMSEYVVNPETGDEIYDLFAVDNHFGGLGGGHYTSYVKNHIDHKWYYFDDARVSAAEPEQAIKGSAYLLFYRRRSSTPLGGEYLRQMMTQVREQEEVHREMENEILRDYVKLKEMQDAITAYEEKCQQVQVSEAVESTLDEQQLECDSDRELENAGNVEADAESSQSINQVEKDQNEPSSMVSSANGAKRRKKQQNNLLMSRLC</sequence>
<dbReference type="HOGENOM" id="CLU_001060_7_1_1"/>
<feature type="compositionally biased region" description="Polar residues" evidence="9">
    <location>
        <begin position="1137"/>
        <end position="1146"/>
    </location>
</feature>
<dbReference type="InParanoid" id="C4R516"/>
<dbReference type="Proteomes" id="UP000000314">
    <property type="component" value="Chromosome 3"/>
</dbReference>
<name>C4R516_KOMPG</name>
<dbReference type="STRING" id="644223.C4R516"/>
<keyword evidence="8" id="KW-0175">Coiled coil</keyword>
<dbReference type="eggNOG" id="KOG1870">
    <property type="taxonomic scope" value="Eukaryota"/>
</dbReference>
<evidence type="ECO:0000256" key="6">
    <source>
        <dbReference type="ARBA" id="ARBA00022801"/>
    </source>
</evidence>
<dbReference type="GO" id="GO:0010637">
    <property type="term" value="P:negative regulation of mitochondrial fusion"/>
    <property type="evidence" value="ECO:0007669"/>
    <property type="project" value="EnsemblFungi"/>
</dbReference>
<comment type="similarity">
    <text evidence="2">Belongs to the peptidase C19 family.</text>
</comment>
<dbReference type="InterPro" id="IPR001394">
    <property type="entry name" value="Peptidase_C19_UCH"/>
</dbReference>
<keyword evidence="5" id="KW-0833">Ubl conjugation pathway</keyword>
<evidence type="ECO:0000256" key="5">
    <source>
        <dbReference type="ARBA" id="ARBA00022786"/>
    </source>
</evidence>
<dbReference type="MEROPS" id="C19.103"/>
<dbReference type="GO" id="GO:0006974">
    <property type="term" value="P:DNA damage response"/>
    <property type="evidence" value="ECO:0007669"/>
    <property type="project" value="EnsemblFungi"/>
</dbReference>
<dbReference type="OMA" id="PYCEKPE"/>
<feature type="domain" description="USP" evidence="10">
    <location>
        <begin position="273"/>
        <end position="1016"/>
    </location>
</feature>
<keyword evidence="6 12" id="KW-0378">Hydrolase</keyword>
<dbReference type="SMR" id="C4R516"/>
<dbReference type="CDD" id="cd02674">
    <property type="entry name" value="Peptidase_C19R"/>
    <property type="match status" value="1"/>
</dbReference>
<dbReference type="KEGG" id="ppa:PAS_chr3_0605"/>
<dbReference type="GO" id="GO:0043596">
    <property type="term" value="C:nuclear replication fork"/>
    <property type="evidence" value="ECO:0007669"/>
    <property type="project" value="EnsemblFungi"/>
</dbReference>
<dbReference type="OrthoDB" id="292964at2759"/>
<evidence type="ECO:0000259" key="11">
    <source>
        <dbReference type="PROSITE" id="PS51283"/>
    </source>
</evidence>
<dbReference type="FunCoup" id="C4R516">
    <property type="interactions" value="861"/>
</dbReference>
<proteinExistence type="inferred from homology"/>
<feature type="region of interest" description="Disordered" evidence="9">
    <location>
        <begin position="1098"/>
        <end position="1146"/>
    </location>
</feature>
<gene>
    <name evidence="12" type="ordered locus">PAS_chr3_0605</name>
</gene>
<dbReference type="Gene3D" id="3.30.2230.10">
    <property type="entry name" value="DUSP-like"/>
    <property type="match status" value="1"/>
</dbReference>
<feature type="region of interest" description="Disordered" evidence="9">
    <location>
        <begin position="1"/>
        <end position="22"/>
    </location>
</feature>
<dbReference type="SMART" id="SM00695">
    <property type="entry name" value="DUSP"/>
    <property type="match status" value="1"/>
</dbReference>
<dbReference type="InterPro" id="IPR050185">
    <property type="entry name" value="Ub_carboxyl-term_hydrolase"/>
</dbReference>
<feature type="region of interest" description="Disordered" evidence="9">
    <location>
        <begin position="755"/>
        <end position="796"/>
    </location>
</feature>
<dbReference type="InterPro" id="IPR038765">
    <property type="entry name" value="Papain-like_cys_pep_sf"/>
</dbReference>
<evidence type="ECO:0000256" key="1">
    <source>
        <dbReference type="ARBA" id="ARBA00000707"/>
    </source>
</evidence>
<dbReference type="EC" id="3.4.19.12" evidence="3"/>
<keyword evidence="7" id="KW-0788">Thiol protease</keyword>
<evidence type="ECO:0000256" key="3">
    <source>
        <dbReference type="ARBA" id="ARBA00012759"/>
    </source>
</evidence>
<dbReference type="GeneID" id="8199808"/>
<feature type="coiled-coil region" evidence="8">
    <location>
        <begin position="1026"/>
        <end position="1074"/>
    </location>
</feature>
<dbReference type="PROSITE" id="PS50235">
    <property type="entry name" value="USP_3"/>
    <property type="match status" value="1"/>
</dbReference>
<keyword evidence="4" id="KW-0645">Protease</keyword>
<evidence type="ECO:0000256" key="8">
    <source>
        <dbReference type="SAM" id="Coils"/>
    </source>
</evidence>
<dbReference type="RefSeq" id="XP_002492831.1">
    <property type="nucleotide sequence ID" value="XM_002492786.1"/>
</dbReference>
<dbReference type="InterPro" id="IPR035927">
    <property type="entry name" value="DUSP-like_sf"/>
</dbReference>
<dbReference type="SUPFAM" id="SSF143791">
    <property type="entry name" value="DUSP-like"/>
    <property type="match status" value="1"/>
</dbReference>
<dbReference type="GO" id="GO:0006508">
    <property type="term" value="P:proteolysis"/>
    <property type="evidence" value="ECO:0007669"/>
    <property type="project" value="UniProtKB-KW"/>
</dbReference>
<keyword evidence="13" id="KW-1185">Reference proteome</keyword>
<dbReference type="AlphaFoldDB" id="C4R516"/>
<dbReference type="InterPro" id="IPR006615">
    <property type="entry name" value="Pept_C19_DUSP"/>
</dbReference>
<comment type="catalytic activity">
    <reaction evidence="1">
        <text>Thiol-dependent hydrolysis of ester, thioester, amide, peptide and isopeptide bonds formed by the C-terminal Gly of ubiquitin (a 76-residue protein attached to proteins as an intracellular targeting signal).</text>
        <dbReference type="EC" id="3.4.19.12"/>
    </reaction>
</comment>
<feature type="domain" description="DUSP" evidence="11">
    <location>
        <begin position="28"/>
        <end position="134"/>
    </location>
</feature>
<dbReference type="PROSITE" id="PS51283">
    <property type="entry name" value="DUSP"/>
    <property type="match status" value="1"/>
</dbReference>
<dbReference type="InterPro" id="IPR028889">
    <property type="entry name" value="USP"/>
</dbReference>
<protein>
    <recommendedName>
        <fullName evidence="3">ubiquitinyl hydrolase 1</fullName>
        <ecNumber evidence="3">3.4.19.12</ecNumber>
    </recommendedName>
</protein>
<feature type="compositionally biased region" description="Acidic residues" evidence="9">
    <location>
        <begin position="755"/>
        <end position="772"/>
    </location>
</feature>
<organism evidence="12 13">
    <name type="scientific">Komagataella phaffii (strain GS115 / ATCC 20864)</name>
    <name type="common">Yeast</name>
    <name type="synonym">Pichia pastoris</name>
    <dbReference type="NCBI Taxonomy" id="644223"/>
    <lineage>
        <taxon>Eukaryota</taxon>
        <taxon>Fungi</taxon>
        <taxon>Dikarya</taxon>
        <taxon>Ascomycota</taxon>
        <taxon>Saccharomycotina</taxon>
        <taxon>Pichiomycetes</taxon>
        <taxon>Pichiales</taxon>
        <taxon>Pichiaceae</taxon>
        <taxon>Komagataella</taxon>
    </lineage>
</organism>
<reference evidence="12 13" key="1">
    <citation type="journal article" date="2009" name="Nat. Biotechnol.">
        <title>Genome sequence of the recombinant protein production host Pichia pastoris.</title>
        <authorList>
            <person name="De Schutter K."/>
            <person name="Lin Y.C."/>
            <person name="Tiels P."/>
            <person name="Van Hecke A."/>
            <person name="Glinka S."/>
            <person name="Weber-Lehmann J."/>
            <person name="Rouze P."/>
            <person name="Van de Peer Y."/>
            <person name="Callewaert N."/>
        </authorList>
    </citation>
    <scope>NUCLEOTIDE SEQUENCE [LARGE SCALE GENOMIC DNA]</scope>
    <source>
        <strain evidence="13">GS115 / ATCC 20864</strain>
    </source>
</reference>
<evidence type="ECO:0000256" key="4">
    <source>
        <dbReference type="ARBA" id="ARBA00022670"/>
    </source>
</evidence>
<evidence type="ECO:0000259" key="10">
    <source>
        <dbReference type="PROSITE" id="PS50235"/>
    </source>
</evidence>
<dbReference type="PROSITE" id="PS00972">
    <property type="entry name" value="USP_1"/>
    <property type="match status" value="1"/>
</dbReference>
<dbReference type="PROSITE" id="PS00973">
    <property type="entry name" value="USP_2"/>
    <property type="match status" value="1"/>
</dbReference>
<evidence type="ECO:0000313" key="13">
    <source>
        <dbReference type="Proteomes" id="UP000000314"/>
    </source>
</evidence>
<dbReference type="GO" id="GO:0004843">
    <property type="term" value="F:cysteine-type deubiquitinase activity"/>
    <property type="evidence" value="ECO:0007669"/>
    <property type="project" value="UniProtKB-EC"/>
</dbReference>
<evidence type="ECO:0000256" key="7">
    <source>
        <dbReference type="ARBA" id="ARBA00022807"/>
    </source>
</evidence>
<dbReference type="PANTHER" id="PTHR21646">
    <property type="entry name" value="UBIQUITIN CARBOXYL-TERMINAL HYDROLASE"/>
    <property type="match status" value="1"/>
</dbReference>
<dbReference type="Pfam" id="PF06337">
    <property type="entry name" value="DUSP"/>
    <property type="match status" value="1"/>
</dbReference>
<dbReference type="InterPro" id="IPR018200">
    <property type="entry name" value="USP_CS"/>
</dbReference>
<dbReference type="EMBL" id="FN392321">
    <property type="protein sequence ID" value="CAY70652.1"/>
    <property type="molecule type" value="Genomic_DNA"/>
</dbReference>
<dbReference type="GO" id="GO:0016579">
    <property type="term" value="P:protein deubiquitination"/>
    <property type="evidence" value="ECO:0007669"/>
    <property type="project" value="EnsemblFungi"/>
</dbReference>
<evidence type="ECO:0000256" key="9">
    <source>
        <dbReference type="SAM" id="MobiDB-lite"/>
    </source>
</evidence>
<dbReference type="Gene3D" id="3.90.70.10">
    <property type="entry name" value="Cysteine proteinases"/>
    <property type="match status" value="2"/>
</dbReference>
<evidence type="ECO:0000256" key="2">
    <source>
        <dbReference type="ARBA" id="ARBA00009085"/>
    </source>
</evidence>
<accession>C4R516</accession>
<feature type="compositionally biased region" description="Polar residues" evidence="9">
    <location>
        <begin position="1119"/>
        <end position="1128"/>
    </location>
</feature>
<dbReference type="PANTHER" id="PTHR21646:SF24">
    <property type="entry name" value="UBIQUITIN CARBOXYL-TERMINAL HYDROLASE"/>
    <property type="match status" value="1"/>
</dbReference>
<dbReference type="Pfam" id="PF00443">
    <property type="entry name" value="UCH"/>
    <property type="match status" value="1"/>
</dbReference>